<dbReference type="EMBL" id="CP047045">
    <property type="protein sequence ID" value="QGZ93649.1"/>
    <property type="molecule type" value="Genomic_DNA"/>
</dbReference>
<evidence type="ECO:0000256" key="2">
    <source>
        <dbReference type="ARBA" id="ARBA00022448"/>
    </source>
</evidence>
<keyword evidence="14" id="KW-0675">Receptor</keyword>
<dbReference type="InterPro" id="IPR039426">
    <property type="entry name" value="TonB-dep_rcpt-like"/>
</dbReference>
<keyword evidence="5 11" id="KW-0812">Transmembrane</keyword>
<dbReference type="AlphaFoldDB" id="A0A6I6MH21"/>
<dbReference type="GO" id="GO:0009279">
    <property type="term" value="C:cell outer membrane"/>
    <property type="evidence" value="ECO:0007669"/>
    <property type="project" value="UniProtKB-SubCell"/>
</dbReference>
<keyword evidence="7" id="KW-0406">Ion transport</keyword>
<evidence type="ECO:0000256" key="11">
    <source>
        <dbReference type="PROSITE-ProRule" id="PRU01360"/>
    </source>
</evidence>
<reference evidence="15" key="1">
    <citation type="submission" date="2019-12" db="EMBL/GenBank/DDBJ databases">
        <title>Complete genome of Terracaulis silvestris 0127_4.</title>
        <authorList>
            <person name="Vieira S."/>
            <person name="Riedel T."/>
            <person name="Sproer C."/>
            <person name="Pascual J."/>
            <person name="Boedeker C."/>
            <person name="Overmann J."/>
        </authorList>
    </citation>
    <scope>NUCLEOTIDE SEQUENCE [LARGE SCALE GENOMIC DNA]</scope>
    <source>
        <strain evidence="15">0127_4</strain>
    </source>
</reference>
<dbReference type="Proteomes" id="UP000431269">
    <property type="component" value="Chromosome"/>
</dbReference>
<dbReference type="SUPFAM" id="SSF56935">
    <property type="entry name" value="Porins"/>
    <property type="match status" value="1"/>
</dbReference>
<protein>
    <submittedName>
        <fullName evidence="14">Enterobactin receptor protein</fullName>
    </submittedName>
</protein>
<dbReference type="InterPro" id="IPR036942">
    <property type="entry name" value="Beta-barrel_TonB_sf"/>
</dbReference>
<evidence type="ECO:0000313" key="14">
    <source>
        <dbReference type="EMBL" id="QGZ93649.1"/>
    </source>
</evidence>
<evidence type="ECO:0000256" key="8">
    <source>
        <dbReference type="ARBA" id="ARBA00023077"/>
    </source>
</evidence>
<dbReference type="InterPro" id="IPR012910">
    <property type="entry name" value="Plug_dom"/>
</dbReference>
<evidence type="ECO:0000259" key="13">
    <source>
        <dbReference type="Pfam" id="PF07715"/>
    </source>
</evidence>
<name>A0A6I6MH21_9CAUL</name>
<accession>A0A6I6MH21</accession>
<comment type="subcellular location">
    <subcellularLocation>
        <location evidence="1 11">Cell outer membrane</location>
        <topology evidence="1 11">Multi-pass membrane protein</topology>
    </subcellularLocation>
</comment>
<sequence>MKSKLARTPSIHWTFVLGSVALLGFGPGVAAAQSAADPDTNEEIVVTARRIAESQQDVPIAITALDQAELDRNRIQSLTDLQQFVPSASVTGYNSRNQEWFSLRGQGETGLETGGGVGGGPAVVGYLAEVPVAIAGPGLYYDLASVQVLNGPQGTLFGRNTTGGAILFEPRLPSEAFEGYLTATVGDYGRTEFGGALNLPINSVLSVRLAGQTGHRDGYTHDVVQDVDYQERDFDAVRLGVLFEPTAQVESYFLANYVDYEETGSGNVLLAVNPGNAALVAALADQGELGIRHTSHSVTGEYDRGRFLTLLNRTSFEINDQLTLRNIVSWSHRQTSRRVDEDGSPLIILDSTGPLPGTWHKNQEVFTEELQLQGQSGDGHFRWQVGGYYEDGSNPENMSFSQQFAPTFFLSTFEIDQANTSKGLYAQGTLALDSMLDGLSLTAGYRHTWDEISFGVAFAGSATMVPSPGDPCFSVAGEVYPDNCLVTDSASHDGDSYTLGLDWRMSPSTLLYLVTRQGYKSGGFNIVATQLGATDSDYYTYLPETVRDIEFGVKTDWRAGGVRGRTNAALYYSEYSDAQVLTAAVVGGSVQGVTANAASATISGFELQNTIWFSDWVELNLTYSNMDAGYDRYITPLGNDLSNTPYPNAPENRLAAGARFRMPLPATAGELWLGATYTYQDEIYVGIGDNGPGSPANTQDEHSLVNLRADWTSVLGSKFDLAVFVTNATDEEYLVTNLDLYNALGYATGSYGEPRMAGVTLRRAF</sequence>
<evidence type="ECO:0000256" key="3">
    <source>
        <dbReference type="ARBA" id="ARBA00022452"/>
    </source>
</evidence>
<evidence type="ECO:0000256" key="5">
    <source>
        <dbReference type="ARBA" id="ARBA00022692"/>
    </source>
</evidence>
<dbReference type="KEGG" id="tsv:DSM104635_00461"/>
<keyword evidence="3 11" id="KW-1134">Transmembrane beta strand</keyword>
<keyword evidence="10 11" id="KW-0998">Cell outer membrane</keyword>
<evidence type="ECO:0000256" key="7">
    <source>
        <dbReference type="ARBA" id="ARBA00023065"/>
    </source>
</evidence>
<proteinExistence type="inferred from homology"/>
<dbReference type="Gene3D" id="2.40.170.20">
    <property type="entry name" value="TonB-dependent receptor, beta-barrel domain"/>
    <property type="match status" value="1"/>
</dbReference>
<evidence type="ECO:0000256" key="1">
    <source>
        <dbReference type="ARBA" id="ARBA00004571"/>
    </source>
</evidence>
<dbReference type="PANTHER" id="PTHR32552:SF81">
    <property type="entry name" value="TONB-DEPENDENT OUTER MEMBRANE RECEPTOR"/>
    <property type="match status" value="1"/>
</dbReference>
<keyword evidence="2 11" id="KW-0813">Transport</keyword>
<dbReference type="PROSITE" id="PS52016">
    <property type="entry name" value="TONB_DEPENDENT_REC_3"/>
    <property type="match status" value="1"/>
</dbReference>
<keyword evidence="8" id="KW-0798">TonB box</keyword>
<keyword evidence="15" id="KW-1185">Reference proteome</keyword>
<evidence type="ECO:0000256" key="6">
    <source>
        <dbReference type="ARBA" id="ARBA00023004"/>
    </source>
</evidence>
<dbReference type="RefSeq" id="WP_158764648.1">
    <property type="nucleotide sequence ID" value="NZ_CP047045.1"/>
</dbReference>
<comment type="similarity">
    <text evidence="11">Belongs to the TonB-dependent receptor family.</text>
</comment>
<dbReference type="GO" id="GO:0006826">
    <property type="term" value="P:iron ion transport"/>
    <property type="evidence" value="ECO:0007669"/>
    <property type="project" value="UniProtKB-KW"/>
</dbReference>
<organism evidence="14 15">
    <name type="scientific">Terricaulis silvestris</name>
    <dbReference type="NCBI Taxonomy" id="2686094"/>
    <lineage>
        <taxon>Bacteria</taxon>
        <taxon>Pseudomonadati</taxon>
        <taxon>Pseudomonadota</taxon>
        <taxon>Alphaproteobacteria</taxon>
        <taxon>Caulobacterales</taxon>
        <taxon>Caulobacteraceae</taxon>
        <taxon>Terricaulis</taxon>
    </lineage>
</organism>
<feature type="domain" description="TonB-dependent receptor plug" evidence="13">
    <location>
        <begin position="55"/>
        <end position="165"/>
    </location>
</feature>
<dbReference type="PANTHER" id="PTHR32552">
    <property type="entry name" value="FERRICHROME IRON RECEPTOR-RELATED"/>
    <property type="match status" value="1"/>
</dbReference>
<keyword evidence="6" id="KW-0408">Iron</keyword>
<evidence type="ECO:0000256" key="4">
    <source>
        <dbReference type="ARBA" id="ARBA00022496"/>
    </source>
</evidence>
<evidence type="ECO:0000256" key="12">
    <source>
        <dbReference type="SAM" id="SignalP"/>
    </source>
</evidence>
<keyword evidence="12" id="KW-0732">Signal</keyword>
<gene>
    <name evidence="14" type="ORF">DSM104635_00461</name>
</gene>
<evidence type="ECO:0000256" key="9">
    <source>
        <dbReference type="ARBA" id="ARBA00023136"/>
    </source>
</evidence>
<feature type="chain" id="PRO_5026244336" evidence="12">
    <location>
        <begin position="33"/>
        <end position="765"/>
    </location>
</feature>
<dbReference type="Pfam" id="PF07715">
    <property type="entry name" value="Plug"/>
    <property type="match status" value="1"/>
</dbReference>
<keyword evidence="9 11" id="KW-0472">Membrane</keyword>
<keyword evidence="4" id="KW-0410">Iron transport</keyword>
<feature type="signal peptide" evidence="12">
    <location>
        <begin position="1"/>
        <end position="32"/>
    </location>
</feature>
<evidence type="ECO:0000256" key="10">
    <source>
        <dbReference type="ARBA" id="ARBA00023237"/>
    </source>
</evidence>
<evidence type="ECO:0000313" key="15">
    <source>
        <dbReference type="Proteomes" id="UP000431269"/>
    </source>
</evidence>